<dbReference type="PANTHER" id="PTHR11360:SF290">
    <property type="entry name" value="MONOCARBOXYLATE MFS PERMEASE"/>
    <property type="match status" value="1"/>
</dbReference>
<keyword evidence="3 4" id="KW-0472">Membrane</keyword>
<feature type="transmembrane region" description="Helical" evidence="4">
    <location>
        <begin position="298"/>
        <end position="315"/>
    </location>
</feature>
<dbReference type="InterPro" id="IPR036259">
    <property type="entry name" value="MFS_trans_sf"/>
</dbReference>
<feature type="transmembrane region" description="Helical" evidence="4">
    <location>
        <begin position="54"/>
        <end position="75"/>
    </location>
</feature>
<evidence type="ECO:0000256" key="2">
    <source>
        <dbReference type="ARBA" id="ARBA00022989"/>
    </source>
</evidence>
<protein>
    <submittedName>
        <fullName evidence="6">MFS transporter</fullName>
    </submittedName>
</protein>
<dbReference type="GO" id="GO:0022857">
    <property type="term" value="F:transmembrane transporter activity"/>
    <property type="evidence" value="ECO:0007669"/>
    <property type="project" value="InterPro"/>
</dbReference>
<feature type="transmembrane region" description="Helical" evidence="4">
    <location>
        <begin position="172"/>
        <end position="191"/>
    </location>
</feature>
<feature type="transmembrane region" description="Helical" evidence="4">
    <location>
        <begin position="321"/>
        <end position="344"/>
    </location>
</feature>
<evidence type="ECO:0000313" key="6">
    <source>
        <dbReference type="EMBL" id="MBA0086536.1"/>
    </source>
</evidence>
<evidence type="ECO:0000256" key="1">
    <source>
        <dbReference type="ARBA" id="ARBA00022692"/>
    </source>
</evidence>
<feature type="transmembrane region" description="Helical" evidence="4">
    <location>
        <begin position="233"/>
        <end position="255"/>
    </location>
</feature>
<keyword evidence="2 4" id="KW-1133">Transmembrane helix</keyword>
<keyword evidence="1 4" id="KW-0812">Transmembrane</keyword>
<dbReference type="SUPFAM" id="SSF103473">
    <property type="entry name" value="MFS general substrate transporter"/>
    <property type="match status" value="1"/>
</dbReference>
<accession>A0A7V8SY43</accession>
<dbReference type="Proteomes" id="UP000567293">
    <property type="component" value="Unassembled WGS sequence"/>
</dbReference>
<feature type="transmembrane region" description="Helical" evidence="4">
    <location>
        <begin position="356"/>
        <end position="375"/>
    </location>
</feature>
<feature type="transmembrane region" description="Helical" evidence="4">
    <location>
        <begin position="12"/>
        <end position="34"/>
    </location>
</feature>
<dbReference type="InterPro" id="IPR011701">
    <property type="entry name" value="MFS"/>
</dbReference>
<evidence type="ECO:0000259" key="5">
    <source>
        <dbReference type="PROSITE" id="PS50850"/>
    </source>
</evidence>
<feature type="transmembrane region" description="Helical" evidence="4">
    <location>
        <begin position="267"/>
        <end position="286"/>
    </location>
</feature>
<dbReference type="InterPro" id="IPR020846">
    <property type="entry name" value="MFS_dom"/>
</dbReference>
<dbReference type="PROSITE" id="PS50850">
    <property type="entry name" value="MFS"/>
    <property type="match status" value="1"/>
</dbReference>
<sequence length="413" mass="44105">MTSAGTGRIFYGWWVVAAAFLNLFFAVGIIFYGFPVFYASFVESLGFSRAQVTQGFFLGFLIVGLPFGLLAGAVIDRLGARWVIVIGVGFVGIALLLMAKMTQLWQYEALCVLEVLGYVFAGPIANQVLVSRWFRARRGRAMGFAYLGLGSGGVVAPLLVNYLIRTYGWRHALEIVALTLLAVLLPVGILITRSTPETYGLLPDGESSPNSASITTPAVISSGVAEAVGTRDFWMILLGSTSAIGAIGAVIQHFILFLKDQGYSATVASRFSTGLLAASLAGRIVVGYAVDHVGKKNAMAFFYFLLGASVLLLGMTRQPAVVWTFAFVFGFSMGADYMLVPLVTAESFGTASLGKLLALIIMGYSLGQWGLPWIVGRLFDARHTYDLGWKITALAGMLGGLAIYAVSSGGERA</sequence>
<evidence type="ECO:0000256" key="4">
    <source>
        <dbReference type="SAM" id="Phobius"/>
    </source>
</evidence>
<evidence type="ECO:0000256" key="3">
    <source>
        <dbReference type="ARBA" id="ARBA00023136"/>
    </source>
</evidence>
<dbReference type="InterPro" id="IPR050327">
    <property type="entry name" value="Proton-linked_MCT"/>
</dbReference>
<reference evidence="6" key="1">
    <citation type="submission" date="2020-06" db="EMBL/GenBank/DDBJ databases">
        <title>Legume-microbial interactions unlock mineral nutrients during tropical forest succession.</title>
        <authorList>
            <person name="Epihov D.Z."/>
        </authorList>
    </citation>
    <scope>NUCLEOTIDE SEQUENCE [LARGE SCALE GENOMIC DNA]</scope>
    <source>
        <strain evidence="6">Pan2503</strain>
    </source>
</reference>
<gene>
    <name evidence="6" type="ORF">HRJ53_16270</name>
</gene>
<comment type="caution">
    <text evidence="6">The sequence shown here is derived from an EMBL/GenBank/DDBJ whole genome shotgun (WGS) entry which is preliminary data.</text>
</comment>
<evidence type="ECO:0000313" key="7">
    <source>
        <dbReference type="Proteomes" id="UP000567293"/>
    </source>
</evidence>
<feature type="transmembrane region" description="Helical" evidence="4">
    <location>
        <begin position="141"/>
        <end position="160"/>
    </location>
</feature>
<feature type="transmembrane region" description="Helical" evidence="4">
    <location>
        <begin position="387"/>
        <end position="406"/>
    </location>
</feature>
<dbReference type="PANTHER" id="PTHR11360">
    <property type="entry name" value="MONOCARBOXYLATE TRANSPORTER"/>
    <property type="match status" value="1"/>
</dbReference>
<feature type="domain" description="Major facilitator superfamily (MFS) profile" evidence="5">
    <location>
        <begin position="14"/>
        <end position="411"/>
    </location>
</feature>
<dbReference type="Pfam" id="PF07690">
    <property type="entry name" value="MFS_1"/>
    <property type="match status" value="1"/>
</dbReference>
<organism evidence="6 7">
    <name type="scientific">Candidatus Acidiferrum panamense</name>
    <dbReference type="NCBI Taxonomy" id="2741543"/>
    <lineage>
        <taxon>Bacteria</taxon>
        <taxon>Pseudomonadati</taxon>
        <taxon>Acidobacteriota</taxon>
        <taxon>Terriglobia</taxon>
        <taxon>Candidatus Acidiferrales</taxon>
        <taxon>Candidatus Acidiferrum</taxon>
    </lineage>
</organism>
<feature type="transmembrane region" description="Helical" evidence="4">
    <location>
        <begin position="105"/>
        <end position="129"/>
    </location>
</feature>
<keyword evidence="7" id="KW-1185">Reference proteome</keyword>
<dbReference type="EMBL" id="JACDQQ010001562">
    <property type="protein sequence ID" value="MBA0086536.1"/>
    <property type="molecule type" value="Genomic_DNA"/>
</dbReference>
<dbReference type="Gene3D" id="1.20.1250.20">
    <property type="entry name" value="MFS general substrate transporter like domains"/>
    <property type="match status" value="1"/>
</dbReference>
<feature type="transmembrane region" description="Helical" evidence="4">
    <location>
        <begin position="82"/>
        <end position="99"/>
    </location>
</feature>
<name>A0A7V8SY43_9BACT</name>
<proteinExistence type="predicted"/>
<dbReference type="AlphaFoldDB" id="A0A7V8SY43"/>